<proteinExistence type="predicted"/>
<keyword evidence="3" id="KW-1185">Reference proteome</keyword>
<accession>A0A918USN2</accession>
<evidence type="ECO:0000313" key="3">
    <source>
        <dbReference type="Proteomes" id="UP000662572"/>
    </source>
</evidence>
<feature type="compositionally biased region" description="Basic and acidic residues" evidence="1">
    <location>
        <begin position="8"/>
        <end position="20"/>
    </location>
</feature>
<comment type="caution">
    <text evidence="2">The sequence shown here is derived from an EMBL/GenBank/DDBJ whole genome shotgun (WGS) entry which is preliminary data.</text>
</comment>
<name>A0A918USN2_9CAUL</name>
<feature type="region of interest" description="Disordered" evidence="1">
    <location>
        <begin position="1"/>
        <end position="20"/>
    </location>
</feature>
<evidence type="ECO:0000256" key="1">
    <source>
        <dbReference type="SAM" id="MobiDB-lite"/>
    </source>
</evidence>
<evidence type="ECO:0000313" key="2">
    <source>
        <dbReference type="EMBL" id="GGZ32303.1"/>
    </source>
</evidence>
<sequence>MQSFEGAQKCRDGDKKRPKVGEVRSEIETWTIDFLIGACLRRIDFSLRYLFKDALNLRISRFHAHPSQNYCQLRATLNPRTQAAQVNL</sequence>
<gene>
    <name evidence="2" type="ORF">GCM10011273_18020</name>
</gene>
<protein>
    <submittedName>
        <fullName evidence="2">Uncharacterized protein</fullName>
    </submittedName>
</protein>
<dbReference type="EMBL" id="BMZB01000002">
    <property type="protein sequence ID" value="GGZ32303.1"/>
    <property type="molecule type" value="Genomic_DNA"/>
</dbReference>
<reference evidence="2" key="2">
    <citation type="submission" date="2020-09" db="EMBL/GenBank/DDBJ databases">
        <authorList>
            <person name="Sun Q."/>
            <person name="Kim S."/>
        </authorList>
    </citation>
    <scope>NUCLEOTIDE SEQUENCE</scope>
    <source>
        <strain evidence="2">KCTC 32296</strain>
    </source>
</reference>
<dbReference type="AlphaFoldDB" id="A0A918USN2"/>
<organism evidence="2 3">
    <name type="scientific">Asticcacaulis endophyticus</name>
    <dbReference type="NCBI Taxonomy" id="1395890"/>
    <lineage>
        <taxon>Bacteria</taxon>
        <taxon>Pseudomonadati</taxon>
        <taxon>Pseudomonadota</taxon>
        <taxon>Alphaproteobacteria</taxon>
        <taxon>Caulobacterales</taxon>
        <taxon>Caulobacteraceae</taxon>
        <taxon>Asticcacaulis</taxon>
    </lineage>
</organism>
<dbReference type="Proteomes" id="UP000662572">
    <property type="component" value="Unassembled WGS sequence"/>
</dbReference>
<reference evidence="2" key="1">
    <citation type="journal article" date="2014" name="Int. J. Syst. Evol. Microbiol.">
        <title>Complete genome sequence of Corynebacterium casei LMG S-19264T (=DSM 44701T), isolated from a smear-ripened cheese.</title>
        <authorList>
            <consortium name="US DOE Joint Genome Institute (JGI-PGF)"/>
            <person name="Walter F."/>
            <person name="Albersmeier A."/>
            <person name="Kalinowski J."/>
            <person name="Ruckert C."/>
        </authorList>
    </citation>
    <scope>NUCLEOTIDE SEQUENCE</scope>
    <source>
        <strain evidence="2">KCTC 32296</strain>
    </source>
</reference>